<evidence type="ECO:0000313" key="3">
    <source>
        <dbReference type="Proteomes" id="UP000257139"/>
    </source>
</evidence>
<dbReference type="AlphaFoldDB" id="A0A7Z7NQR9"/>
<feature type="region of interest" description="Disordered" evidence="1">
    <location>
        <begin position="66"/>
        <end position="99"/>
    </location>
</feature>
<evidence type="ECO:0000313" key="2">
    <source>
        <dbReference type="EMBL" id="SPC23652.1"/>
    </source>
</evidence>
<dbReference type="EMBL" id="LT978514">
    <property type="protein sequence ID" value="SPC23652.1"/>
    <property type="molecule type" value="Genomic_DNA"/>
</dbReference>
<feature type="compositionally biased region" description="Basic and acidic residues" evidence="1">
    <location>
        <begin position="79"/>
        <end position="91"/>
    </location>
</feature>
<gene>
    <name evidence="2" type="ORF">CBM2594_B80100</name>
</gene>
<name>A0A7Z7NQR9_9BURK</name>
<sequence>MPADGAVRHAQRIGGARHAARARGGGEGLEDLHRREPANHGCDLASQVMAKQVDCPAMPARPILGRTRTGRCEAGAQRGDPHEAAIEDQRQAPRRRCRA</sequence>
<organism evidence="2 3">
    <name type="scientific">Cupriavidus taiwanensis</name>
    <dbReference type="NCBI Taxonomy" id="164546"/>
    <lineage>
        <taxon>Bacteria</taxon>
        <taxon>Pseudomonadati</taxon>
        <taxon>Pseudomonadota</taxon>
        <taxon>Betaproteobacteria</taxon>
        <taxon>Burkholderiales</taxon>
        <taxon>Burkholderiaceae</taxon>
        <taxon>Cupriavidus</taxon>
    </lineage>
</organism>
<dbReference type="Proteomes" id="UP000257139">
    <property type="component" value="Chromosome CBM2594_b"/>
</dbReference>
<proteinExistence type="predicted"/>
<evidence type="ECO:0000256" key="1">
    <source>
        <dbReference type="SAM" id="MobiDB-lite"/>
    </source>
</evidence>
<reference evidence="2 3" key="1">
    <citation type="submission" date="2018-01" db="EMBL/GenBank/DDBJ databases">
        <authorList>
            <person name="Clerissi C."/>
        </authorList>
    </citation>
    <scope>NUCLEOTIDE SEQUENCE [LARGE SCALE GENOMIC DNA]</scope>
    <source>
        <strain evidence="2">Cupriavidus taiwanensis STM 6021</strain>
    </source>
</reference>
<protein>
    <submittedName>
        <fullName evidence="2">Uncharacterized protein</fullName>
    </submittedName>
</protein>
<accession>A0A7Z7NQR9</accession>
<feature type="region of interest" description="Disordered" evidence="1">
    <location>
        <begin position="1"/>
        <end position="34"/>
    </location>
</feature>